<dbReference type="OrthoDB" id="1662883at2759"/>
<dbReference type="PRINTS" id="PR01161">
    <property type="entry name" value="TUBULIN"/>
</dbReference>
<evidence type="ECO:0000256" key="6">
    <source>
        <dbReference type="ARBA" id="ARBA00023134"/>
    </source>
</evidence>
<dbReference type="PANTHER" id="PTHR36527:SF3">
    <property type="entry name" value="OS01G0282866 PROTEIN"/>
    <property type="match status" value="1"/>
</dbReference>
<proteinExistence type="inferred from homology"/>
<dbReference type="GO" id="GO:0003924">
    <property type="term" value="F:GTPase activity"/>
    <property type="evidence" value="ECO:0007669"/>
    <property type="project" value="InterPro"/>
</dbReference>
<dbReference type="Gene3D" id="3.40.50.1440">
    <property type="entry name" value="Tubulin/FtsZ, GTPase domain"/>
    <property type="match status" value="1"/>
</dbReference>
<dbReference type="FunFam" id="3.40.50.1440:FF:000031">
    <property type="entry name" value="tubulin beta-4A chain isoform X5"/>
    <property type="match status" value="1"/>
</dbReference>
<dbReference type="SUPFAM" id="SSF52490">
    <property type="entry name" value="Tubulin nucleotide-binding domain-like"/>
    <property type="match status" value="1"/>
</dbReference>
<evidence type="ECO:0000256" key="4">
    <source>
        <dbReference type="ARBA" id="ARBA00022723"/>
    </source>
</evidence>
<evidence type="ECO:0000256" key="3">
    <source>
        <dbReference type="ARBA" id="ARBA00022701"/>
    </source>
</evidence>
<dbReference type="Proteomes" id="UP000601435">
    <property type="component" value="Unassembled WGS sequence"/>
</dbReference>
<dbReference type="PRINTS" id="PR01163">
    <property type="entry name" value="BETATUBULIN"/>
</dbReference>
<dbReference type="GO" id="GO:0007017">
    <property type="term" value="P:microtubule-based process"/>
    <property type="evidence" value="ECO:0007669"/>
    <property type="project" value="InterPro"/>
</dbReference>
<dbReference type="Pfam" id="PF00091">
    <property type="entry name" value="Tubulin"/>
    <property type="match status" value="1"/>
</dbReference>
<reference evidence="9" key="1">
    <citation type="submission" date="2021-02" db="EMBL/GenBank/DDBJ databases">
        <authorList>
            <person name="Dougan E. K."/>
            <person name="Rhodes N."/>
            <person name="Thang M."/>
            <person name="Chan C."/>
        </authorList>
    </citation>
    <scope>NUCLEOTIDE SEQUENCE</scope>
</reference>
<evidence type="ECO:0000256" key="1">
    <source>
        <dbReference type="ARBA" id="ARBA00009636"/>
    </source>
</evidence>
<dbReference type="GO" id="GO:0005525">
    <property type="term" value="F:GTP binding"/>
    <property type="evidence" value="ECO:0007669"/>
    <property type="project" value="UniProtKB-KW"/>
</dbReference>
<dbReference type="InterPro" id="IPR013838">
    <property type="entry name" value="Beta-tubulin_BS"/>
</dbReference>
<dbReference type="PANTHER" id="PTHR36527">
    <property type="entry name" value="OS01G0282866 PROTEIN"/>
    <property type="match status" value="1"/>
</dbReference>
<keyword evidence="4" id="KW-0479">Metal-binding</keyword>
<evidence type="ECO:0000313" key="10">
    <source>
        <dbReference type="Proteomes" id="UP000601435"/>
    </source>
</evidence>
<dbReference type="GO" id="GO:0005874">
    <property type="term" value="C:microtubule"/>
    <property type="evidence" value="ECO:0007669"/>
    <property type="project" value="UniProtKB-KW"/>
</dbReference>
<keyword evidence="3" id="KW-0493">Microtubule</keyword>
<evidence type="ECO:0000313" key="9">
    <source>
        <dbReference type="EMBL" id="CAE7429017.1"/>
    </source>
</evidence>
<evidence type="ECO:0000256" key="7">
    <source>
        <dbReference type="ARBA" id="ARBA00030446"/>
    </source>
</evidence>
<dbReference type="GO" id="GO:0046872">
    <property type="term" value="F:metal ion binding"/>
    <property type="evidence" value="ECO:0007669"/>
    <property type="project" value="UniProtKB-KW"/>
</dbReference>
<dbReference type="PROSITE" id="PS00228">
    <property type="entry name" value="TUBULIN_B_AUTOREG"/>
    <property type="match status" value="1"/>
</dbReference>
<evidence type="ECO:0000256" key="5">
    <source>
        <dbReference type="ARBA" id="ARBA00022741"/>
    </source>
</evidence>
<organism evidence="9 10">
    <name type="scientific">Symbiodinium necroappetens</name>
    <dbReference type="NCBI Taxonomy" id="1628268"/>
    <lineage>
        <taxon>Eukaryota</taxon>
        <taxon>Sar</taxon>
        <taxon>Alveolata</taxon>
        <taxon>Dinophyceae</taxon>
        <taxon>Suessiales</taxon>
        <taxon>Symbiodiniaceae</taxon>
        <taxon>Symbiodinium</taxon>
    </lineage>
</organism>
<protein>
    <recommendedName>
        <fullName evidence="2">Tubulin beta chain</fullName>
    </recommendedName>
    <alternativeName>
        <fullName evidence="7">Beta-tubulin</fullName>
    </alternativeName>
</protein>
<feature type="non-terminal residue" evidence="9">
    <location>
        <position position="396"/>
    </location>
</feature>
<gene>
    <name evidence="9" type="primary">BTU1</name>
    <name evidence="9" type="ORF">SNEC2469_LOCUS11775</name>
</gene>
<dbReference type="InterPro" id="IPR000217">
    <property type="entry name" value="Tubulin"/>
</dbReference>
<dbReference type="InterPro" id="IPR002453">
    <property type="entry name" value="Beta_tubulin"/>
</dbReference>
<dbReference type="EMBL" id="CAJNJA010018691">
    <property type="protein sequence ID" value="CAE7429017.1"/>
    <property type="molecule type" value="Genomic_DNA"/>
</dbReference>
<evidence type="ECO:0000259" key="8">
    <source>
        <dbReference type="Pfam" id="PF00091"/>
    </source>
</evidence>
<name>A0A812R9B0_9DINO</name>
<dbReference type="GO" id="GO:0005200">
    <property type="term" value="F:structural constituent of cytoskeleton"/>
    <property type="evidence" value="ECO:0007669"/>
    <property type="project" value="InterPro"/>
</dbReference>
<evidence type="ECO:0000256" key="2">
    <source>
        <dbReference type="ARBA" id="ARBA00013288"/>
    </source>
</evidence>
<keyword evidence="10" id="KW-1185">Reference proteome</keyword>
<accession>A0A812R9B0</accession>
<dbReference type="AlphaFoldDB" id="A0A812R9B0"/>
<keyword evidence="6" id="KW-0342">GTP-binding</keyword>
<dbReference type="InterPro" id="IPR003008">
    <property type="entry name" value="Tubulin_FtsZ_GTPase"/>
</dbReference>
<dbReference type="InterPro" id="IPR036525">
    <property type="entry name" value="Tubulin/FtsZ_GTPase_sf"/>
</dbReference>
<comment type="caution">
    <text evidence="9">The sequence shown here is derived from an EMBL/GenBank/DDBJ whole genome shotgun (WGS) entry which is preliminary data.</text>
</comment>
<feature type="domain" description="Tubulin/FtsZ GTPase" evidence="8">
    <location>
        <begin position="3"/>
        <end position="105"/>
    </location>
</feature>
<comment type="similarity">
    <text evidence="1">Belongs to the tubulin family.</text>
</comment>
<sequence length="396" mass="44320">MRELVHVQGGQCGNQIGAKFWEVIADEHGIDPTGTYHGDSDLQLERINVYFNEATGGRYVPRAVLMDLEPGTMDSVRAGPFGQLFRPDNFVFGQTGAGNNWAKGRAPGHGRGRPWLVLIALSLRAKSFLIEFHRNGRMVGLALVMWQVHVTLFASWGNRFEAQRRPAERRADDQGMPMTETRLDVLFLNSLLHPPANNRYLAEVSQFYVSRIHTFGGKCWQLRTLRSSSGTRHIVPIIVSTGGSAYNMPIFNERVRSLFLPDYNKRKGMKGDWRGRRTTDAVQFPTPLGDGISIASGEWDTERAEEIYTREEGVIYNLVGHELAKVIDECDGLAGNLKVLADKGKSQSFIQEFREEAIEATAKRFEAQGATVSAIEREVSSMLMDDMMPWDGSALP</sequence>
<keyword evidence="5" id="KW-0547">Nucleotide-binding</keyword>